<feature type="compositionally biased region" description="Basic and acidic residues" evidence="2">
    <location>
        <begin position="250"/>
        <end position="262"/>
    </location>
</feature>
<keyword evidence="4" id="KW-1185">Reference proteome</keyword>
<feature type="compositionally biased region" description="Polar residues" evidence="2">
    <location>
        <begin position="56"/>
        <end position="104"/>
    </location>
</feature>
<feature type="region of interest" description="Disordered" evidence="2">
    <location>
        <begin position="541"/>
        <end position="562"/>
    </location>
</feature>
<feature type="region of interest" description="Disordered" evidence="2">
    <location>
        <begin position="301"/>
        <end position="343"/>
    </location>
</feature>
<dbReference type="AlphaFoldDB" id="A0A433Q7M8"/>
<accession>A0A433Q7M8</accession>
<dbReference type="EMBL" id="RBNJ01012046">
    <property type="protein sequence ID" value="RUS25780.1"/>
    <property type="molecule type" value="Genomic_DNA"/>
</dbReference>
<feature type="region of interest" description="Disordered" evidence="2">
    <location>
        <begin position="461"/>
        <end position="496"/>
    </location>
</feature>
<reference evidence="3 4" key="1">
    <citation type="journal article" date="2018" name="New Phytol.">
        <title>Phylogenomics of Endogonaceae and evolution of mycorrhizas within Mucoromycota.</title>
        <authorList>
            <person name="Chang Y."/>
            <person name="Desiro A."/>
            <person name="Na H."/>
            <person name="Sandor L."/>
            <person name="Lipzen A."/>
            <person name="Clum A."/>
            <person name="Barry K."/>
            <person name="Grigoriev I.V."/>
            <person name="Martin F.M."/>
            <person name="Stajich J.E."/>
            <person name="Smith M.E."/>
            <person name="Bonito G."/>
            <person name="Spatafora J.W."/>
        </authorList>
    </citation>
    <scope>NUCLEOTIDE SEQUENCE [LARGE SCALE GENOMIC DNA]</scope>
    <source>
        <strain evidence="3 4">AD002</strain>
    </source>
</reference>
<proteinExistence type="predicted"/>
<evidence type="ECO:0000256" key="1">
    <source>
        <dbReference type="SAM" id="Coils"/>
    </source>
</evidence>
<keyword evidence="1" id="KW-0175">Coiled coil</keyword>
<evidence type="ECO:0000256" key="2">
    <source>
        <dbReference type="SAM" id="MobiDB-lite"/>
    </source>
</evidence>
<name>A0A433Q7M8_9FUNG</name>
<feature type="coiled-coil region" evidence="1">
    <location>
        <begin position="645"/>
        <end position="704"/>
    </location>
</feature>
<feature type="compositionally biased region" description="Polar residues" evidence="2">
    <location>
        <begin position="144"/>
        <end position="164"/>
    </location>
</feature>
<feature type="compositionally biased region" description="Low complexity" evidence="2">
    <location>
        <begin position="315"/>
        <end position="328"/>
    </location>
</feature>
<feature type="region of interest" description="Disordered" evidence="2">
    <location>
        <begin position="53"/>
        <end position="179"/>
    </location>
</feature>
<feature type="compositionally biased region" description="Basic and acidic residues" evidence="2">
    <location>
        <begin position="301"/>
        <end position="310"/>
    </location>
</feature>
<dbReference type="Proteomes" id="UP000274822">
    <property type="component" value="Unassembled WGS sequence"/>
</dbReference>
<organism evidence="3 4">
    <name type="scientific">Jimgerdemannia flammicorona</name>
    <dbReference type="NCBI Taxonomy" id="994334"/>
    <lineage>
        <taxon>Eukaryota</taxon>
        <taxon>Fungi</taxon>
        <taxon>Fungi incertae sedis</taxon>
        <taxon>Mucoromycota</taxon>
        <taxon>Mucoromycotina</taxon>
        <taxon>Endogonomycetes</taxon>
        <taxon>Endogonales</taxon>
        <taxon>Endogonaceae</taxon>
        <taxon>Jimgerdemannia</taxon>
    </lineage>
</organism>
<feature type="region of interest" description="Disordered" evidence="2">
    <location>
        <begin position="236"/>
        <end position="284"/>
    </location>
</feature>
<comment type="caution">
    <text evidence="3">The sequence shown here is derived from an EMBL/GenBank/DDBJ whole genome shotgun (WGS) entry which is preliminary data.</text>
</comment>
<evidence type="ECO:0000313" key="4">
    <source>
        <dbReference type="Proteomes" id="UP000274822"/>
    </source>
</evidence>
<feature type="compositionally biased region" description="Basic and acidic residues" evidence="2">
    <location>
        <begin position="467"/>
        <end position="477"/>
    </location>
</feature>
<gene>
    <name evidence="3" type="ORF">BC938DRAFT_471673</name>
</gene>
<feature type="compositionally biased region" description="Polar residues" evidence="2">
    <location>
        <begin position="329"/>
        <end position="343"/>
    </location>
</feature>
<evidence type="ECO:0000313" key="3">
    <source>
        <dbReference type="EMBL" id="RUS25780.1"/>
    </source>
</evidence>
<protein>
    <submittedName>
        <fullName evidence="3">Uncharacterized protein</fullName>
    </submittedName>
</protein>
<sequence>MEKPKTLFSHDSNINGEKVVGESGEENLISLADDTAYTKAHVPEDKSFAMRLVETSAHSSPSTKPQHVISATRTASSAMTERRPQSQQRNLSSSELFGNNSRKTPSPMKGSGDVFVKSRSATQSPVSESPLMMGHRPPSRQHLRTSSSPHDLTFSGEESVSGSGDNLFRDLSPNNEVSNNDGILIMGTSINNPRGLPLHEELEDISSLAPLSSTNLSRTVSKPSVENWLANSALLSPPASRTPLVSSDIRSNEKDSSNHQDAETDDGGSDNSNPEIMTKPTCKPKLKPMAYVDETFKSLFGKDKKSKPTDHPTPSVKSTSSSRSIAASNLVQTRRNRTQYESSTSLRLDAYKRVTRTPSPSGSFCAETQDISEAHASCPTGQVMDQRTDERSDSVTISLRNLSAMVEVQNDDHTLEVHSDPVQNDQRPICNADVPPQQSSVDNLDALGEHEISLFTAGPPVEETSDFVEKPDEDTSARDVSSLELPSPQSNVGAARPNGQAAWWSFDDKKDHLNLERLVSSTMSVFETNAYDSSRRIVKSSDSFSTPEDVQSGNAGSQTPRLWASNVNNSYLHLQRRRLRECFGRTRQAVVSQAEIEILGSLQLHQEDAIKMPNTTLVATDVCTTTSQMIGNNNHDIMQLAVTSFDQMKIAFDNLDKENRQLKKEIREQRRESTTTAELVVRCLNDMFEERRDLLEQLQRLKDKMYGGGTDSGTIMKSPSTTFSTWSEPWRASAKW</sequence>